<gene>
    <name evidence="2" type="ORF">EWB00_010017</name>
</gene>
<feature type="compositionally biased region" description="Low complexity" evidence="1">
    <location>
        <begin position="12"/>
        <end position="26"/>
    </location>
</feature>
<dbReference type="EMBL" id="SKCS01000690">
    <property type="protein sequence ID" value="TNN04952.1"/>
    <property type="molecule type" value="Genomic_DNA"/>
</dbReference>
<evidence type="ECO:0000256" key="1">
    <source>
        <dbReference type="SAM" id="MobiDB-lite"/>
    </source>
</evidence>
<accession>A0A4Z2CL58</accession>
<proteinExistence type="predicted"/>
<reference evidence="2 3" key="1">
    <citation type="submission" date="2019-03" db="EMBL/GenBank/DDBJ databases">
        <title>An improved genome assembly of the fluke Schistosoma japonicum.</title>
        <authorList>
            <person name="Hu W."/>
            <person name="Luo F."/>
            <person name="Yin M."/>
            <person name="Mo X."/>
            <person name="Sun C."/>
            <person name="Wu Q."/>
            <person name="Zhu B."/>
            <person name="Xiang M."/>
            <person name="Wang J."/>
            <person name="Wang Y."/>
            <person name="Zhang T."/>
            <person name="Xu B."/>
            <person name="Zheng H."/>
            <person name="Feng Z."/>
        </authorList>
    </citation>
    <scope>NUCLEOTIDE SEQUENCE [LARGE SCALE GENOMIC DNA]</scope>
    <source>
        <strain evidence="2">HuSjv2</strain>
        <tissue evidence="2">Worms</tissue>
    </source>
</reference>
<feature type="region of interest" description="Disordered" evidence="1">
    <location>
        <begin position="1"/>
        <end position="26"/>
    </location>
</feature>
<evidence type="ECO:0000313" key="3">
    <source>
        <dbReference type="Proteomes" id="UP000311919"/>
    </source>
</evidence>
<protein>
    <submittedName>
        <fullName evidence="2">Uncharacterized protein</fullName>
    </submittedName>
</protein>
<sequence>RKIQLGNEKSSKAAGTSGKAAGKSTKVQTTLQEMFKTCDSLVKGLNRVFRSHNVPEELKKSRKLVIKLGMKIQNARKPFERLLPLMIKINSTIGKLNTVLNQRNPVQTISKNLQEAMNFRDQMNLNIQNIVNLWKNGDGTRPMSKFLQEAQNFRYQTETAINVASEQQKGITSWVSMFNTSVYQLRK</sequence>
<organism evidence="2 3">
    <name type="scientific">Schistosoma japonicum</name>
    <name type="common">Blood fluke</name>
    <dbReference type="NCBI Taxonomy" id="6182"/>
    <lineage>
        <taxon>Eukaryota</taxon>
        <taxon>Metazoa</taxon>
        <taxon>Spiralia</taxon>
        <taxon>Lophotrochozoa</taxon>
        <taxon>Platyhelminthes</taxon>
        <taxon>Trematoda</taxon>
        <taxon>Digenea</taxon>
        <taxon>Strigeidida</taxon>
        <taxon>Schistosomatoidea</taxon>
        <taxon>Schistosomatidae</taxon>
        <taxon>Schistosoma</taxon>
    </lineage>
</organism>
<dbReference type="AlphaFoldDB" id="A0A4Z2CL58"/>
<keyword evidence="3" id="KW-1185">Reference proteome</keyword>
<dbReference type="Proteomes" id="UP000311919">
    <property type="component" value="Unassembled WGS sequence"/>
</dbReference>
<feature type="non-terminal residue" evidence="2">
    <location>
        <position position="1"/>
    </location>
</feature>
<comment type="caution">
    <text evidence="2">The sequence shown here is derived from an EMBL/GenBank/DDBJ whole genome shotgun (WGS) entry which is preliminary data.</text>
</comment>
<evidence type="ECO:0000313" key="2">
    <source>
        <dbReference type="EMBL" id="TNN04952.1"/>
    </source>
</evidence>
<name>A0A4Z2CL58_SCHJA</name>